<evidence type="ECO:0000256" key="1">
    <source>
        <dbReference type="SAM" id="MobiDB-lite"/>
    </source>
</evidence>
<evidence type="ECO:0000313" key="2">
    <source>
        <dbReference type="EMBL" id="KAK4238187.1"/>
    </source>
</evidence>
<protein>
    <submittedName>
        <fullName evidence="2">Uncharacterized protein</fullName>
    </submittedName>
</protein>
<feature type="compositionally biased region" description="Polar residues" evidence="1">
    <location>
        <begin position="158"/>
        <end position="167"/>
    </location>
</feature>
<gene>
    <name evidence="2" type="ORF">C8A03DRAFT_33792</name>
</gene>
<accession>A0AAN7HAZ5</accession>
<name>A0AAN7HAZ5_9PEZI</name>
<proteinExistence type="predicted"/>
<feature type="region of interest" description="Disordered" evidence="1">
    <location>
        <begin position="127"/>
        <end position="177"/>
    </location>
</feature>
<sequence>MAAVEHVERNDIVVVAYPRIKGMSTSAQYEVIDLCEARGIAIGNPDSSHLIARRFMWQFGLGDTDPLSARLVMFSRHTLHQIRDMTTPSGHTRHWAVTASIQAEIEKRDPSSEPGLSFPATTAPSLHLAPFSSSPEEAELETALSDPTLLPPYYRPRGNSSSHSTPRVSGELSSAPWVSSRSQRRSTVLYRVRQPSDLGALLQETKERVFVLDSTHLVSKHGPNWAPVVPGIVAAPTVSECIKCKEHEADIARKMALIAQAVERIPKVKAERDGAGA</sequence>
<dbReference type="AlphaFoldDB" id="A0AAN7HAZ5"/>
<organism evidence="2 3">
    <name type="scientific">Achaetomium macrosporum</name>
    <dbReference type="NCBI Taxonomy" id="79813"/>
    <lineage>
        <taxon>Eukaryota</taxon>
        <taxon>Fungi</taxon>
        <taxon>Dikarya</taxon>
        <taxon>Ascomycota</taxon>
        <taxon>Pezizomycotina</taxon>
        <taxon>Sordariomycetes</taxon>
        <taxon>Sordariomycetidae</taxon>
        <taxon>Sordariales</taxon>
        <taxon>Chaetomiaceae</taxon>
        <taxon>Achaetomium</taxon>
    </lineage>
</organism>
<reference evidence="2" key="1">
    <citation type="journal article" date="2023" name="Mol. Phylogenet. Evol.">
        <title>Genome-scale phylogeny and comparative genomics of the fungal order Sordariales.</title>
        <authorList>
            <person name="Hensen N."/>
            <person name="Bonometti L."/>
            <person name="Westerberg I."/>
            <person name="Brannstrom I.O."/>
            <person name="Guillou S."/>
            <person name="Cros-Aarteil S."/>
            <person name="Calhoun S."/>
            <person name="Haridas S."/>
            <person name="Kuo A."/>
            <person name="Mondo S."/>
            <person name="Pangilinan J."/>
            <person name="Riley R."/>
            <person name="LaButti K."/>
            <person name="Andreopoulos B."/>
            <person name="Lipzen A."/>
            <person name="Chen C."/>
            <person name="Yan M."/>
            <person name="Daum C."/>
            <person name="Ng V."/>
            <person name="Clum A."/>
            <person name="Steindorff A."/>
            <person name="Ohm R.A."/>
            <person name="Martin F."/>
            <person name="Silar P."/>
            <person name="Natvig D.O."/>
            <person name="Lalanne C."/>
            <person name="Gautier V."/>
            <person name="Ament-Velasquez S.L."/>
            <person name="Kruys A."/>
            <person name="Hutchinson M.I."/>
            <person name="Powell A.J."/>
            <person name="Barry K."/>
            <person name="Miller A.N."/>
            <person name="Grigoriev I.V."/>
            <person name="Debuchy R."/>
            <person name="Gladieux P."/>
            <person name="Hiltunen Thoren M."/>
            <person name="Johannesson H."/>
        </authorList>
    </citation>
    <scope>NUCLEOTIDE SEQUENCE</scope>
    <source>
        <strain evidence="2">CBS 532.94</strain>
    </source>
</reference>
<evidence type="ECO:0000313" key="3">
    <source>
        <dbReference type="Proteomes" id="UP001303760"/>
    </source>
</evidence>
<dbReference type="EMBL" id="MU860105">
    <property type="protein sequence ID" value="KAK4238187.1"/>
    <property type="molecule type" value="Genomic_DNA"/>
</dbReference>
<dbReference type="Proteomes" id="UP001303760">
    <property type="component" value="Unassembled WGS sequence"/>
</dbReference>
<comment type="caution">
    <text evidence="2">The sequence shown here is derived from an EMBL/GenBank/DDBJ whole genome shotgun (WGS) entry which is preliminary data.</text>
</comment>
<keyword evidence="3" id="KW-1185">Reference proteome</keyword>
<reference evidence="2" key="2">
    <citation type="submission" date="2023-05" db="EMBL/GenBank/DDBJ databases">
        <authorList>
            <consortium name="Lawrence Berkeley National Laboratory"/>
            <person name="Steindorff A."/>
            <person name="Hensen N."/>
            <person name="Bonometti L."/>
            <person name="Westerberg I."/>
            <person name="Brannstrom I.O."/>
            <person name="Guillou S."/>
            <person name="Cros-Aarteil S."/>
            <person name="Calhoun S."/>
            <person name="Haridas S."/>
            <person name="Kuo A."/>
            <person name="Mondo S."/>
            <person name="Pangilinan J."/>
            <person name="Riley R."/>
            <person name="Labutti K."/>
            <person name="Andreopoulos B."/>
            <person name="Lipzen A."/>
            <person name="Chen C."/>
            <person name="Yanf M."/>
            <person name="Daum C."/>
            <person name="Ng V."/>
            <person name="Clum A."/>
            <person name="Ohm R."/>
            <person name="Martin F."/>
            <person name="Silar P."/>
            <person name="Natvig D."/>
            <person name="Lalanne C."/>
            <person name="Gautier V."/>
            <person name="Ament-Velasquez S.L."/>
            <person name="Kruys A."/>
            <person name="Hutchinson M.I."/>
            <person name="Powell A.J."/>
            <person name="Barry K."/>
            <person name="Miller A.N."/>
            <person name="Grigoriev I.V."/>
            <person name="Debuchy R."/>
            <person name="Gladieux P."/>
            <person name="Thoren M.H."/>
            <person name="Johannesson H."/>
        </authorList>
    </citation>
    <scope>NUCLEOTIDE SEQUENCE</scope>
    <source>
        <strain evidence="2">CBS 532.94</strain>
    </source>
</reference>